<sequence>MRQERILMVQSVTYAYRARDVLFRAGIRATVTRIPHDLREGGCGYGVRTDAAEADVVRILSQNGIRAKRVI</sequence>
<feature type="domain" description="Putative Se/S carrier protein-like" evidence="1">
    <location>
        <begin position="6"/>
        <end position="69"/>
    </location>
</feature>
<reference evidence="2" key="2">
    <citation type="journal article" date="2021" name="Sci. Rep.">
        <title>The distribution of antibiotic resistance genes in chicken gut microbiota commensals.</title>
        <authorList>
            <person name="Juricova H."/>
            <person name="Matiasovicova J."/>
            <person name="Kubasova T."/>
            <person name="Cejkova D."/>
            <person name="Rychlik I."/>
        </authorList>
    </citation>
    <scope>NUCLEOTIDE SEQUENCE</scope>
    <source>
        <strain evidence="2">An559</strain>
    </source>
</reference>
<name>A0A939BBY2_9FIRM</name>
<proteinExistence type="predicted"/>
<organism evidence="2 3">
    <name type="scientific">Merdimmobilis hominis</name>
    <dbReference type="NCBI Taxonomy" id="2897707"/>
    <lineage>
        <taxon>Bacteria</taxon>
        <taxon>Bacillati</taxon>
        <taxon>Bacillota</taxon>
        <taxon>Clostridia</taxon>
        <taxon>Eubacteriales</taxon>
        <taxon>Oscillospiraceae</taxon>
        <taxon>Merdimmobilis</taxon>
    </lineage>
</organism>
<dbReference type="Pfam" id="PF11823">
    <property type="entry name" value="Se_S_carrier"/>
    <property type="match status" value="1"/>
</dbReference>
<dbReference type="RefSeq" id="WP_204443829.1">
    <property type="nucleotide sequence ID" value="NZ_JACJKY010000001.1"/>
</dbReference>
<dbReference type="InterPro" id="IPR021778">
    <property type="entry name" value="Se/S_carrier-like"/>
</dbReference>
<comment type="caution">
    <text evidence="2">The sequence shown here is derived from an EMBL/GenBank/DDBJ whole genome shotgun (WGS) entry which is preliminary data.</text>
</comment>
<keyword evidence="3" id="KW-1185">Reference proteome</keyword>
<dbReference type="EMBL" id="JACJKY010000001">
    <property type="protein sequence ID" value="MBM6919749.1"/>
    <property type="molecule type" value="Genomic_DNA"/>
</dbReference>
<dbReference type="AlphaFoldDB" id="A0A939BBY2"/>
<protein>
    <submittedName>
        <fullName evidence="2">DUF3343 domain-containing protein</fullName>
    </submittedName>
</protein>
<dbReference type="Proteomes" id="UP000774750">
    <property type="component" value="Unassembled WGS sequence"/>
</dbReference>
<evidence type="ECO:0000259" key="1">
    <source>
        <dbReference type="Pfam" id="PF11823"/>
    </source>
</evidence>
<evidence type="ECO:0000313" key="2">
    <source>
        <dbReference type="EMBL" id="MBM6919749.1"/>
    </source>
</evidence>
<gene>
    <name evidence="2" type="ORF">H6A12_01025</name>
</gene>
<reference evidence="2" key="1">
    <citation type="submission" date="2020-08" db="EMBL/GenBank/DDBJ databases">
        <authorList>
            <person name="Cejkova D."/>
            <person name="Kubasova T."/>
            <person name="Jahodarova E."/>
            <person name="Rychlik I."/>
        </authorList>
    </citation>
    <scope>NUCLEOTIDE SEQUENCE</scope>
    <source>
        <strain evidence="2">An559</strain>
    </source>
</reference>
<accession>A0A939BBY2</accession>
<evidence type="ECO:0000313" key="3">
    <source>
        <dbReference type="Proteomes" id="UP000774750"/>
    </source>
</evidence>